<dbReference type="Proteomes" id="UP000605784">
    <property type="component" value="Unassembled WGS sequence"/>
</dbReference>
<evidence type="ECO:0000256" key="1">
    <source>
        <dbReference type="ARBA" id="ARBA00006739"/>
    </source>
</evidence>
<feature type="transmembrane region" description="Helical" evidence="4">
    <location>
        <begin position="273"/>
        <end position="291"/>
    </location>
</feature>
<keyword evidence="4" id="KW-1133">Transmembrane helix</keyword>
<protein>
    <submittedName>
        <fullName evidence="6">Rhamnosyltransferase</fullName>
    </submittedName>
</protein>
<dbReference type="AlphaFoldDB" id="A0A830GIY6"/>
<keyword evidence="4" id="KW-0812">Transmembrane</keyword>
<dbReference type="EMBL" id="BMOU01000002">
    <property type="protein sequence ID" value="GGN92147.1"/>
    <property type="molecule type" value="Genomic_DNA"/>
</dbReference>
<dbReference type="SUPFAM" id="SSF53448">
    <property type="entry name" value="Nucleotide-diphospho-sugar transferases"/>
    <property type="match status" value="1"/>
</dbReference>
<dbReference type="InterPro" id="IPR001173">
    <property type="entry name" value="Glyco_trans_2-like"/>
</dbReference>
<name>A0A830GIY6_9EURY</name>
<keyword evidence="4" id="KW-0472">Membrane</keyword>
<keyword evidence="3 6" id="KW-0808">Transferase</keyword>
<reference evidence="6" key="2">
    <citation type="submission" date="2020-09" db="EMBL/GenBank/DDBJ databases">
        <authorList>
            <person name="Sun Q."/>
            <person name="Ohkuma M."/>
        </authorList>
    </citation>
    <scope>NUCLEOTIDE SEQUENCE</scope>
    <source>
        <strain evidence="6">JCM 17820</strain>
    </source>
</reference>
<evidence type="ECO:0000256" key="2">
    <source>
        <dbReference type="ARBA" id="ARBA00022676"/>
    </source>
</evidence>
<organism evidence="6 7">
    <name type="scientific">Haloarcula pellucida</name>
    <dbReference type="NCBI Taxonomy" id="1427151"/>
    <lineage>
        <taxon>Archaea</taxon>
        <taxon>Methanobacteriati</taxon>
        <taxon>Methanobacteriota</taxon>
        <taxon>Stenosarchaea group</taxon>
        <taxon>Halobacteria</taxon>
        <taxon>Halobacteriales</taxon>
        <taxon>Haloarculaceae</taxon>
        <taxon>Haloarcula</taxon>
    </lineage>
</organism>
<evidence type="ECO:0000313" key="7">
    <source>
        <dbReference type="Proteomes" id="UP000605784"/>
    </source>
</evidence>
<dbReference type="PANTHER" id="PTHR43179:SF12">
    <property type="entry name" value="GALACTOFURANOSYLTRANSFERASE GLFT2"/>
    <property type="match status" value="1"/>
</dbReference>
<dbReference type="GO" id="GO:0016757">
    <property type="term" value="F:glycosyltransferase activity"/>
    <property type="evidence" value="ECO:0007669"/>
    <property type="project" value="UniProtKB-KW"/>
</dbReference>
<accession>A0A830GIY6</accession>
<dbReference type="InterPro" id="IPR029044">
    <property type="entry name" value="Nucleotide-diphossugar_trans"/>
</dbReference>
<evidence type="ECO:0000313" key="6">
    <source>
        <dbReference type="EMBL" id="GGN92147.1"/>
    </source>
</evidence>
<keyword evidence="7" id="KW-1185">Reference proteome</keyword>
<evidence type="ECO:0000256" key="3">
    <source>
        <dbReference type="ARBA" id="ARBA00022679"/>
    </source>
</evidence>
<dbReference type="PANTHER" id="PTHR43179">
    <property type="entry name" value="RHAMNOSYLTRANSFERASE WBBL"/>
    <property type="match status" value="1"/>
</dbReference>
<feature type="domain" description="Glycosyltransferase 2-like" evidence="5">
    <location>
        <begin position="10"/>
        <end position="121"/>
    </location>
</feature>
<gene>
    <name evidence="6" type="ORF">GCM10009030_16070</name>
</gene>
<dbReference type="Gene3D" id="3.90.550.10">
    <property type="entry name" value="Spore Coat Polysaccharide Biosynthesis Protein SpsA, Chain A"/>
    <property type="match status" value="1"/>
</dbReference>
<dbReference type="RefSeq" id="WP_188996263.1">
    <property type="nucleotide sequence ID" value="NZ_BMOU01000002.1"/>
</dbReference>
<dbReference type="CDD" id="cd04186">
    <property type="entry name" value="GT_2_like_c"/>
    <property type="match status" value="1"/>
</dbReference>
<evidence type="ECO:0000259" key="5">
    <source>
        <dbReference type="Pfam" id="PF00535"/>
    </source>
</evidence>
<reference evidence="6" key="1">
    <citation type="journal article" date="2014" name="Int. J. Syst. Evol. Microbiol.">
        <title>Complete genome sequence of Corynebacterium casei LMG S-19264T (=DSM 44701T), isolated from a smear-ripened cheese.</title>
        <authorList>
            <consortium name="US DOE Joint Genome Institute (JGI-PGF)"/>
            <person name="Walter F."/>
            <person name="Albersmeier A."/>
            <person name="Kalinowski J."/>
            <person name="Ruckert C."/>
        </authorList>
    </citation>
    <scope>NUCLEOTIDE SEQUENCE</scope>
    <source>
        <strain evidence="6">JCM 17820</strain>
    </source>
</reference>
<sequence>MNGTKPKVQVVVVNYNGKDHLDYALPSIRETAYPNYDIEVVDNNSSDGSVEYVRENYPSISVTELDQNRGWAGGNNVGIRHGLKKGAEYIVLVNNDIRVHPEWLSAAVAAGEAHSDVGFIGFDVYGTVSSVPLEEFERAVEDWERASQHYTDEFIDGMALCIKSSVFADIGLLDDEYFLYADETDFEIRGQRAGYKRMKTNVPVWHYSSGTTEEIPTKASYFAIRNHIRLSVKHESVVGVFRKILLLYYVGCHPWFDGDMNDRINQRRRPRGVVFNFFLVTYCVLWNVVYLPQTLRTRREEYRRIDCDGK</sequence>
<comment type="similarity">
    <text evidence="1">Belongs to the glycosyltransferase 2 family.</text>
</comment>
<keyword evidence="2" id="KW-0328">Glycosyltransferase</keyword>
<comment type="caution">
    <text evidence="6">The sequence shown here is derived from an EMBL/GenBank/DDBJ whole genome shotgun (WGS) entry which is preliminary data.</text>
</comment>
<dbReference type="Pfam" id="PF00535">
    <property type="entry name" value="Glycos_transf_2"/>
    <property type="match status" value="1"/>
</dbReference>
<evidence type="ECO:0000256" key="4">
    <source>
        <dbReference type="SAM" id="Phobius"/>
    </source>
</evidence>
<proteinExistence type="inferred from homology"/>